<dbReference type="AlphaFoldDB" id="A0AAC9BJM3"/>
<reference evidence="1 2" key="1">
    <citation type="submission" date="2015-09" db="EMBL/GenBank/DDBJ databases">
        <authorList>
            <person name="Xu Y."/>
            <person name="Nagy A."/>
            <person name="Liu N.T."/>
            <person name="Nou X."/>
        </authorList>
    </citation>
    <scope>NUCLEOTIDE SEQUENCE [LARGE SCALE GENOMIC DNA]</scope>
    <source>
        <strain evidence="1 2">FC1138</strain>
    </source>
</reference>
<evidence type="ECO:0000313" key="2">
    <source>
        <dbReference type="Proteomes" id="UP000077927"/>
    </source>
</evidence>
<sequence>MNGWIQLAIMVVTYILSVAMRPRPSDPPASTLQDVNVPTVDQGTPVPVVFGDVWIENWMVLWYGDLRVAPIKSGGKK</sequence>
<proteinExistence type="predicted"/>
<dbReference type="RefSeq" id="WP_021194835.1">
    <property type="nucleotide sequence ID" value="NZ_CP012605.1"/>
</dbReference>
<name>A0AAC9BJM3_9RALS</name>
<gene>
    <name evidence="1" type="ORF">ACS15_1268</name>
</gene>
<dbReference type="EMBL" id="CP012605">
    <property type="protein sequence ID" value="ANH73863.1"/>
    <property type="molecule type" value="Genomic_DNA"/>
</dbReference>
<organism evidence="1 2">
    <name type="scientific">Ralstonia insidiosa</name>
    <dbReference type="NCBI Taxonomy" id="190721"/>
    <lineage>
        <taxon>Bacteria</taxon>
        <taxon>Pseudomonadati</taxon>
        <taxon>Pseudomonadota</taxon>
        <taxon>Betaproteobacteria</taxon>
        <taxon>Burkholderiales</taxon>
        <taxon>Burkholderiaceae</taxon>
        <taxon>Ralstonia</taxon>
    </lineage>
</organism>
<evidence type="ECO:0000313" key="1">
    <source>
        <dbReference type="EMBL" id="ANH73863.1"/>
    </source>
</evidence>
<protein>
    <submittedName>
        <fullName evidence="1">Structural phage protein</fullName>
    </submittedName>
</protein>
<dbReference type="Proteomes" id="UP000077927">
    <property type="component" value="Chromosome 1"/>
</dbReference>
<dbReference type="KEGG" id="rin:ACS15_1268"/>
<accession>A0AAC9BJM3</accession>